<sequence>MDTEILRSLMNCSLTEEEAKPVLLEEDDLIDGVVECEASAFVKIHALKLGFVSLQNFTLAMAKAWNCKDIRVSRVAGPILHVFFPFIEEKMQEKFYTKVVASKLSFSFMACEVMELLKDKAGKKFFRVKDMVNVHQPVRRLVNFQVGKMQGVGYLAYERLPYLCFHCGLMGHLIIYQKGRRHKRMWCMAFRSKLRLRSRGLNFGSLSMVSPMRNHRCLRRRRRSTRREWWWRRES</sequence>
<gene>
    <name evidence="1" type="ORF">LIER_13933</name>
</gene>
<name>A0AAV3PXN6_LITER</name>
<evidence type="ECO:0000313" key="1">
    <source>
        <dbReference type="EMBL" id="GAA0156430.1"/>
    </source>
</evidence>
<accession>A0AAV3PXN6</accession>
<evidence type="ECO:0000313" key="2">
    <source>
        <dbReference type="Proteomes" id="UP001454036"/>
    </source>
</evidence>
<dbReference type="Proteomes" id="UP001454036">
    <property type="component" value="Unassembled WGS sequence"/>
</dbReference>
<proteinExistence type="predicted"/>
<keyword evidence="2" id="KW-1185">Reference proteome</keyword>
<protein>
    <submittedName>
        <fullName evidence="1">Uncharacterized protein</fullName>
    </submittedName>
</protein>
<dbReference type="AlphaFoldDB" id="A0AAV3PXN6"/>
<organism evidence="1 2">
    <name type="scientific">Lithospermum erythrorhizon</name>
    <name type="common">Purple gromwell</name>
    <name type="synonym">Lithospermum officinale var. erythrorhizon</name>
    <dbReference type="NCBI Taxonomy" id="34254"/>
    <lineage>
        <taxon>Eukaryota</taxon>
        <taxon>Viridiplantae</taxon>
        <taxon>Streptophyta</taxon>
        <taxon>Embryophyta</taxon>
        <taxon>Tracheophyta</taxon>
        <taxon>Spermatophyta</taxon>
        <taxon>Magnoliopsida</taxon>
        <taxon>eudicotyledons</taxon>
        <taxon>Gunneridae</taxon>
        <taxon>Pentapetalae</taxon>
        <taxon>asterids</taxon>
        <taxon>lamiids</taxon>
        <taxon>Boraginales</taxon>
        <taxon>Boraginaceae</taxon>
        <taxon>Boraginoideae</taxon>
        <taxon>Lithospermeae</taxon>
        <taxon>Lithospermum</taxon>
    </lineage>
</organism>
<comment type="caution">
    <text evidence="1">The sequence shown here is derived from an EMBL/GenBank/DDBJ whole genome shotgun (WGS) entry which is preliminary data.</text>
</comment>
<reference evidence="1 2" key="1">
    <citation type="submission" date="2024-01" db="EMBL/GenBank/DDBJ databases">
        <title>The complete chloroplast genome sequence of Lithospermum erythrorhizon: insights into the phylogenetic relationship among Boraginaceae species and the maternal lineages of purple gromwells.</title>
        <authorList>
            <person name="Okada T."/>
            <person name="Watanabe K."/>
        </authorList>
    </citation>
    <scope>NUCLEOTIDE SEQUENCE [LARGE SCALE GENOMIC DNA]</scope>
</reference>
<dbReference type="EMBL" id="BAABME010002863">
    <property type="protein sequence ID" value="GAA0156430.1"/>
    <property type="molecule type" value="Genomic_DNA"/>
</dbReference>